<protein>
    <recommendedName>
        <fullName evidence="3">FAD:protein FMN transferase</fullName>
        <ecNumber evidence="2">2.7.1.180</ecNumber>
    </recommendedName>
    <alternativeName>
        <fullName evidence="9">Flavin transferase</fullName>
    </alternativeName>
</protein>
<evidence type="ECO:0000256" key="8">
    <source>
        <dbReference type="ARBA" id="ARBA00022842"/>
    </source>
</evidence>
<evidence type="ECO:0000256" key="6">
    <source>
        <dbReference type="ARBA" id="ARBA00022723"/>
    </source>
</evidence>
<organism evidence="12 13">
    <name type="scientific">Georgenia yuyongxinii</name>
    <dbReference type="NCBI Taxonomy" id="2589797"/>
    <lineage>
        <taxon>Bacteria</taxon>
        <taxon>Bacillati</taxon>
        <taxon>Actinomycetota</taxon>
        <taxon>Actinomycetes</taxon>
        <taxon>Micrococcales</taxon>
        <taxon>Bogoriellaceae</taxon>
        <taxon>Georgenia</taxon>
    </lineage>
</organism>
<evidence type="ECO:0000256" key="10">
    <source>
        <dbReference type="ARBA" id="ARBA00048540"/>
    </source>
</evidence>
<keyword evidence="6" id="KW-0479">Metal-binding</keyword>
<dbReference type="AlphaFoldDB" id="A0A5B8C3X2"/>
<comment type="cofactor">
    <cofactor evidence="1">
        <name>Mg(2+)</name>
        <dbReference type="ChEBI" id="CHEBI:18420"/>
    </cofactor>
</comment>
<keyword evidence="5 12" id="KW-0808">Transferase</keyword>
<dbReference type="RefSeq" id="WP_139929682.1">
    <property type="nucleotide sequence ID" value="NZ_CP040915.1"/>
</dbReference>
<evidence type="ECO:0000256" key="3">
    <source>
        <dbReference type="ARBA" id="ARBA00016337"/>
    </source>
</evidence>
<dbReference type="Proteomes" id="UP000314616">
    <property type="component" value="Chromosome"/>
</dbReference>
<keyword evidence="8" id="KW-0460">Magnesium</keyword>
<reference evidence="12 13" key="1">
    <citation type="submission" date="2019-05" db="EMBL/GenBank/DDBJ databases">
        <title>Georgenia *** sp. nov., and Georgenia *** sp. nov., isolated from the intestinal contents of plateau pika (Ochotona curzoniae) in the Qinghai-Tibet plateau of China.</title>
        <authorList>
            <person name="Tian Z."/>
        </authorList>
    </citation>
    <scope>NUCLEOTIDE SEQUENCE [LARGE SCALE GENOMIC DNA]</scope>
    <source>
        <strain evidence="12 13">Z443</strain>
    </source>
</reference>
<dbReference type="KEGG" id="gyu:FE374_13365"/>
<dbReference type="Pfam" id="PF02424">
    <property type="entry name" value="ApbE"/>
    <property type="match status" value="2"/>
</dbReference>
<evidence type="ECO:0000256" key="7">
    <source>
        <dbReference type="ARBA" id="ARBA00022827"/>
    </source>
</evidence>
<proteinExistence type="predicted"/>
<evidence type="ECO:0000256" key="11">
    <source>
        <dbReference type="SAM" id="MobiDB-lite"/>
    </source>
</evidence>
<dbReference type="OrthoDB" id="9778595at2"/>
<dbReference type="EMBL" id="CP040915">
    <property type="protein sequence ID" value="QDC25469.1"/>
    <property type="molecule type" value="Genomic_DNA"/>
</dbReference>
<dbReference type="GO" id="GO:0016740">
    <property type="term" value="F:transferase activity"/>
    <property type="evidence" value="ECO:0007669"/>
    <property type="project" value="UniProtKB-KW"/>
</dbReference>
<feature type="region of interest" description="Disordered" evidence="11">
    <location>
        <begin position="253"/>
        <end position="284"/>
    </location>
</feature>
<name>A0A5B8C3X2_9MICO</name>
<dbReference type="EC" id="2.7.1.180" evidence="2"/>
<feature type="compositionally biased region" description="Basic and acidic residues" evidence="11">
    <location>
        <begin position="272"/>
        <end position="284"/>
    </location>
</feature>
<dbReference type="InterPro" id="IPR024932">
    <property type="entry name" value="ApbE"/>
</dbReference>
<sequence>MTAPAVGHPARRAWHHDVMGMPVSIHVLGGPDGDTERAVTAVYEELRRLDLLLSTYRPDSEVSRLADGAISPAECTREVREVMDLCDLASQLTRGAFDARRPLPGGGHRLDPTGLAKGWMVERAAEPLRALPGADWYVNAGGDLLAAAAPGNPPVRIGIEDPLDRARLVTVVEIRDGGVATSGTAARGPHIWDPHTGAPARALASVTVAGPTLTFADALATAVFVEGAEAAAWAAELGYEVVVVHRDGRAERTLPAAVEGESTTPRGKRTSQRGERGDDVSRRR</sequence>
<evidence type="ECO:0000256" key="9">
    <source>
        <dbReference type="ARBA" id="ARBA00031306"/>
    </source>
</evidence>
<evidence type="ECO:0000313" key="12">
    <source>
        <dbReference type="EMBL" id="QDC25469.1"/>
    </source>
</evidence>
<evidence type="ECO:0000256" key="1">
    <source>
        <dbReference type="ARBA" id="ARBA00001946"/>
    </source>
</evidence>
<keyword evidence="4" id="KW-0285">Flavoprotein</keyword>
<evidence type="ECO:0000256" key="5">
    <source>
        <dbReference type="ARBA" id="ARBA00022679"/>
    </source>
</evidence>
<evidence type="ECO:0000256" key="2">
    <source>
        <dbReference type="ARBA" id="ARBA00011955"/>
    </source>
</evidence>
<keyword evidence="7" id="KW-0274">FAD</keyword>
<accession>A0A5B8C3X2</accession>
<dbReference type="PANTHER" id="PTHR30040">
    <property type="entry name" value="THIAMINE BIOSYNTHESIS LIPOPROTEIN APBE"/>
    <property type="match status" value="1"/>
</dbReference>
<dbReference type="InterPro" id="IPR003374">
    <property type="entry name" value="ApbE-like_sf"/>
</dbReference>
<dbReference type="SUPFAM" id="SSF143631">
    <property type="entry name" value="ApbE-like"/>
    <property type="match status" value="1"/>
</dbReference>
<dbReference type="PANTHER" id="PTHR30040:SF2">
    <property type="entry name" value="FAD:PROTEIN FMN TRANSFERASE"/>
    <property type="match status" value="1"/>
</dbReference>
<gene>
    <name evidence="12" type="ORF">FE374_13365</name>
</gene>
<dbReference type="GO" id="GO:0046872">
    <property type="term" value="F:metal ion binding"/>
    <property type="evidence" value="ECO:0007669"/>
    <property type="project" value="UniProtKB-KW"/>
</dbReference>
<evidence type="ECO:0000313" key="13">
    <source>
        <dbReference type="Proteomes" id="UP000314616"/>
    </source>
</evidence>
<comment type="catalytic activity">
    <reaction evidence="10">
        <text>L-threonyl-[protein] + FAD = FMN-L-threonyl-[protein] + AMP + H(+)</text>
        <dbReference type="Rhea" id="RHEA:36847"/>
        <dbReference type="Rhea" id="RHEA-COMP:11060"/>
        <dbReference type="Rhea" id="RHEA-COMP:11061"/>
        <dbReference type="ChEBI" id="CHEBI:15378"/>
        <dbReference type="ChEBI" id="CHEBI:30013"/>
        <dbReference type="ChEBI" id="CHEBI:57692"/>
        <dbReference type="ChEBI" id="CHEBI:74257"/>
        <dbReference type="ChEBI" id="CHEBI:456215"/>
        <dbReference type="EC" id="2.7.1.180"/>
    </reaction>
</comment>
<evidence type="ECO:0000256" key="4">
    <source>
        <dbReference type="ARBA" id="ARBA00022630"/>
    </source>
</evidence>
<dbReference type="Gene3D" id="3.10.520.10">
    <property type="entry name" value="ApbE-like domains"/>
    <property type="match status" value="2"/>
</dbReference>